<dbReference type="PANTHER" id="PTHR22760:SF3">
    <property type="entry name" value="GPI MANNOSYLTRANSFERASE 4"/>
    <property type="match status" value="1"/>
</dbReference>
<keyword evidence="7 11" id="KW-0256">Endoplasmic reticulum</keyword>
<gene>
    <name evidence="13" type="ORF">GE061_010895</name>
</gene>
<keyword evidence="3" id="KW-0337">GPI-anchor biosynthesis</keyword>
<evidence type="ECO:0000313" key="13">
    <source>
        <dbReference type="EMBL" id="KAF6213179.1"/>
    </source>
</evidence>
<keyword evidence="9 11" id="KW-0472">Membrane</keyword>
<feature type="transmembrane region" description="Helical" evidence="11">
    <location>
        <begin position="242"/>
        <end position="264"/>
    </location>
</feature>
<dbReference type="GO" id="GO:0006506">
    <property type="term" value="P:GPI anchor biosynthetic process"/>
    <property type="evidence" value="ECO:0007669"/>
    <property type="project" value="UniProtKB-KW"/>
</dbReference>
<dbReference type="GO" id="GO:0000026">
    <property type="term" value="F:alpha-1,2-mannosyltransferase activity"/>
    <property type="evidence" value="ECO:0007669"/>
    <property type="project" value="TreeGrafter"/>
</dbReference>
<feature type="transmembrane region" description="Helical" evidence="11">
    <location>
        <begin position="374"/>
        <end position="393"/>
    </location>
</feature>
<feature type="transmembrane region" description="Helical" evidence="11">
    <location>
        <begin position="524"/>
        <end position="544"/>
    </location>
</feature>
<keyword evidence="14" id="KW-1185">Reference proteome</keyword>
<evidence type="ECO:0000256" key="4">
    <source>
        <dbReference type="ARBA" id="ARBA00022676"/>
    </source>
</evidence>
<evidence type="ECO:0000256" key="12">
    <source>
        <dbReference type="SAM" id="MobiDB-lite"/>
    </source>
</evidence>
<feature type="transmembrane region" description="Helical" evidence="11">
    <location>
        <begin position="405"/>
        <end position="425"/>
    </location>
</feature>
<dbReference type="EMBL" id="WIXP02000003">
    <property type="protein sequence ID" value="KAF6213179.1"/>
    <property type="molecule type" value="Genomic_DNA"/>
</dbReference>
<keyword evidence="4 11" id="KW-0328">Glycosyltransferase</keyword>
<dbReference type="EC" id="2.4.1.-" evidence="11"/>
<evidence type="ECO:0000256" key="2">
    <source>
        <dbReference type="ARBA" id="ARBA00004687"/>
    </source>
</evidence>
<keyword evidence="8 11" id="KW-1133">Transmembrane helix</keyword>
<feature type="transmembrane region" description="Helical" evidence="11">
    <location>
        <begin position="481"/>
        <end position="504"/>
    </location>
</feature>
<keyword evidence="5" id="KW-0808">Transferase</keyword>
<feature type="transmembrane region" description="Helical" evidence="11">
    <location>
        <begin position="302"/>
        <end position="323"/>
    </location>
</feature>
<evidence type="ECO:0000256" key="5">
    <source>
        <dbReference type="ARBA" id="ARBA00022679"/>
    </source>
</evidence>
<comment type="subcellular location">
    <subcellularLocation>
        <location evidence="1 11">Endoplasmic reticulum membrane</location>
        <topology evidence="1 11">Multi-pass membrane protein</topology>
    </subcellularLocation>
</comment>
<keyword evidence="6 11" id="KW-0812">Transmembrane</keyword>
<organism evidence="13 14">
    <name type="scientific">Apolygus lucorum</name>
    <name type="common">Small green plant bug</name>
    <name type="synonym">Lygocoris lucorum</name>
    <dbReference type="NCBI Taxonomy" id="248454"/>
    <lineage>
        <taxon>Eukaryota</taxon>
        <taxon>Metazoa</taxon>
        <taxon>Ecdysozoa</taxon>
        <taxon>Arthropoda</taxon>
        <taxon>Hexapoda</taxon>
        <taxon>Insecta</taxon>
        <taxon>Pterygota</taxon>
        <taxon>Neoptera</taxon>
        <taxon>Paraneoptera</taxon>
        <taxon>Hemiptera</taxon>
        <taxon>Heteroptera</taxon>
        <taxon>Panheteroptera</taxon>
        <taxon>Cimicomorpha</taxon>
        <taxon>Miridae</taxon>
        <taxon>Mirini</taxon>
        <taxon>Apolygus</taxon>
    </lineage>
</organism>
<dbReference type="Pfam" id="PF03901">
    <property type="entry name" value="Glyco_transf_22"/>
    <property type="match status" value="1"/>
</dbReference>
<feature type="region of interest" description="Disordered" evidence="12">
    <location>
        <begin position="675"/>
        <end position="705"/>
    </location>
</feature>
<dbReference type="PANTHER" id="PTHR22760">
    <property type="entry name" value="GLYCOSYLTRANSFERASE"/>
    <property type="match status" value="1"/>
</dbReference>
<dbReference type="OrthoDB" id="10066429at2759"/>
<name>A0A6A4JY68_APOLU</name>
<evidence type="ECO:0000256" key="3">
    <source>
        <dbReference type="ARBA" id="ARBA00022502"/>
    </source>
</evidence>
<comment type="similarity">
    <text evidence="10">Belongs to the glycosyltransferase 22 family. PIGZ subfamily.</text>
</comment>
<evidence type="ECO:0000256" key="8">
    <source>
        <dbReference type="ARBA" id="ARBA00022989"/>
    </source>
</evidence>
<comment type="pathway">
    <text evidence="2">Glycolipid biosynthesis; glycosylphosphatidylinositol-anchor biosynthesis.</text>
</comment>
<dbReference type="Proteomes" id="UP000466442">
    <property type="component" value="Unassembled WGS sequence"/>
</dbReference>
<dbReference type="InterPro" id="IPR005599">
    <property type="entry name" value="GPI_mannosylTrfase"/>
</dbReference>
<evidence type="ECO:0000256" key="10">
    <source>
        <dbReference type="ARBA" id="ARBA00038466"/>
    </source>
</evidence>
<dbReference type="AlphaFoldDB" id="A0A6A4JY68"/>
<dbReference type="GO" id="GO:0005789">
    <property type="term" value="C:endoplasmic reticulum membrane"/>
    <property type="evidence" value="ECO:0007669"/>
    <property type="project" value="UniProtKB-SubCell"/>
</dbReference>
<reference evidence="13" key="1">
    <citation type="journal article" date="2021" name="Mol. Ecol. Resour.">
        <title>Apolygus lucorum genome provides insights into omnivorousness and mesophyll feeding.</title>
        <authorList>
            <person name="Liu Y."/>
            <person name="Liu H."/>
            <person name="Wang H."/>
            <person name="Huang T."/>
            <person name="Liu B."/>
            <person name="Yang B."/>
            <person name="Yin L."/>
            <person name="Li B."/>
            <person name="Zhang Y."/>
            <person name="Zhang S."/>
            <person name="Jiang F."/>
            <person name="Zhang X."/>
            <person name="Ren Y."/>
            <person name="Wang B."/>
            <person name="Wang S."/>
            <person name="Lu Y."/>
            <person name="Wu K."/>
            <person name="Fan W."/>
            <person name="Wang G."/>
        </authorList>
    </citation>
    <scope>NUCLEOTIDE SEQUENCE</scope>
    <source>
        <strain evidence="13">12Hb</strain>
    </source>
</reference>
<accession>A0A6A4JY68</accession>
<evidence type="ECO:0000313" key="14">
    <source>
        <dbReference type="Proteomes" id="UP000466442"/>
    </source>
</evidence>
<evidence type="ECO:0000256" key="7">
    <source>
        <dbReference type="ARBA" id="ARBA00022824"/>
    </source>
</evidence>
<protein>
    <recommendedName>
        <fullName evidence="11">Mannosyltransferase</fullName>
        <ecNumber evidence="11">2.4.1.-</ecNumber>
    </recommendedName>
</protein>
<evidence type="ECO:0000256" key="9">
    <source>
        <dbReference type="ARBA" id="ARBA00023136"/>
    </source>
</evidence>
<proteinExistence type="inferred from homology"/>
<feature type="compositionally biased region" description="Polar residues" evidence="12">
    <location>
        <begin position="689"/>
        <end position="699"/>
    </location>
</feature>
<evidence type="ECO:0000256" key="6">
    <source>
        <dbReference type="ARBA" id="ARBA00022692"/>
    </source>
</evidence>
<evidence type="ECO:0000256" key="1">
    <source>
        <dbReference type="ARBA" id="ARBA00004477"/>
    </source>
</evidence>
<feature type="transmembrane region" description="Helical" evidence="11">
    <location>
        <begin position="270"/>
        <end position="290"/>
    </location>
</feature>
<comment type="caution">
    <text evidence="13">The sequence shown here is derived from an EMBL/GenBank/DDBJ whole genome shotgun (WGS) entry which is preliminary data.</text>
</comment>
<evidence type="ECO:0000256" key="11">
    <source>
        <dbReference type="RuleBase" id="RU363075"/>
    </source>
</evidence>
<sequence>MIHGVFSNYYPVGYLHCVRSKRRVDSNPEEQFDVNPNFRPHVSLAPYWLLAFLRIFLTFVPQTGYIHPDEFFQSIEVINGDIFHVVSNRPWEFNATLPIRSITLPYLIMGTPLLVMKNISPFLNLWFDINCITPYTLIVVPRIVCCLLSFITDISLYKICFLYGQNYRCRLITLASSFVMLIYGSRTFSNTIEMTLASLLIYFVAESMARSDQIIYQDEYLRERYNSSNNIKDRIRFHRMRLALPWHSFSGVFFIATVTVLGVFNRPTFLAFAFPPIFFWLLRGMGSQVVGLSDFNMRSAALVVSALPALFGLTIIDSAYYGALTSEEIINKNVSLRDLVFTPYNFIRYNIDSKNLAQHGIHPRFTHFLVNIPVLFNVLGIVGILTFVGFLYRGAMKQYSSLPRIQSIIGLMTASFILPVAFLSLFPHQEARFLIPVTLPLIFLYTQKIRKIEDTSLQSRTQNGLNFYTKKDGKKLDTKDGLLVIWYAVNIAFALFFGFIHQAGVIPLVSHMNEEMATKPRLTMVHLVTSHLYPLPISLMYLRFGKSHQFLDKSGSRYQRARDFFNYEMGSSIKMDTVALKLSVIVERAEETWSEKRMKYKVYYAGPSSLMRDLQASAFKYGLNATIERVFYPHISSEAFPKDPGWTRSNVLKTLSNFAHQMGLSLVRLTPLPKQAKQPSDAKPLDFGSNRNPQQQTYPHESRTDNRFCAVRMSEELSCSARAPLYNAQH</sequence>